<accession>A0A9W4SVT4</accession>
<sequence length="167" mass="18709">MATNDLVQKLIQKGKLGSTIFINTTEYLSLVVAQPCSTCNNCKIDKQKYKIKTSGLSVKVTTTCKQCHTVTIFTNESTEMNFLRVIAEAGLLGGVNCEEWRNMLAFCGITKQSGKRQYFKYQDIMLKDIMQAAHQSADEALIAALNFIKKQLEKKEGYILEGSFDCV</sequence>
<evidence type="ECO:0000313" key="1">
    <source>
        <dbReference type="EMBL" id="CAI2185186.1"/>
    </source>
</evidence>
<proteinExistence type="predicted"/>
<evidence type="ECO:0000313" key="2">
    <source>
        <dbReference type="Proteomes" id="UP001153678"/>
    </source>
</evidence>
<dbReference type="AlphaFoldDB" id="A0A9W4SVT4"/>
<keyword evidence="2" id="KW-1185">Reference proteome</keyword>
<gene>
    <name evidence="1" type="ORF">FWILDA_LOCUS11950</name>
</gene>
<reference evidence="1" key="1">
    <citation type="submission" date="2022-08" db="EMBL/GenBank/DDBJ databases">
        <authorList>
            <person name="Kallberg Y."/>
            <person name="Tangrot J."/>
            <person name="Rosling A."/>
        </authorList>
    </citation>
    <scope>NUCLEOTIDE SEQUENCE</scope>
    <source>
        <strain evidence="1">Wild A</strain>
    </source>
</reference>
<dbReference type="Proteomes" id="UP001153678">
    <property type="component" value="Unassembled WGS sequence"/>
</dbReference>
<protein>
    <submittedName>
        <fullName evidence="1">9883_t:CDS:1</fullName>
    </submittedName>
</protein>
<dbReference type="EMBL" id="CAMKVN010003607">
    <property type="protein sequence ID" value="CAI2185186.1"/>
    <property type="molecule type" value="Genomic_DNA"/>
</dbReference>
<comment type="caution">
    <text evidence="1">The sequence shown here is derived from an EMBL/GenBank/DDBJ whole genome shotgun (WGS) entry which is preliminary data.</text>
</comment>
<dbReference type="OrthoDB" id="2444340at2759"/>
<name>A0A9W4SVT4_9GLOM</name>
<organism evidence="1 2">
    <name type="scientific">Funneliformis geosporum</name>
    <dbReference type="NCBI Taxonomy" id="1117311"/>
    <lineage>
        <taxon>Eukaryota</taxon>
        <taxon>Fungi</taxon>
        <taxon>Fungi incertae sedis</taxon>
        <taxon>Mucoromycota</taxon>
        <taxon>Glomeromycotina</taxon>
        <taxon>Glomeromycetes</taxon>
        <taxon>Glomerales</taxon>
        <taxon>Glomeraceae</taxon>
        <taxon>Funneliformis</taxon>
    </lineage>
</organism>